<dbReference type="EMBL" id="JABAYA010000103">
    <property type="protein sequence ID" value="KAF7725157.1"/>
    <property type="molecule type" value="Genomic_DNA"/>
</dbReference>
<dbReference type="InterPro" id="IPR001040">
    <property type="entry name" value="TIF_eIF_4E"/>
</dbReference>
<organism evidence="7 8">
    <name type="scientific">Apophysomyces ossiformis</name>
    <dbReference type="NCBI Taxonomy" id="679940"/>
    <lineage>
        <taxon>Eukaryota</taxon>
        <taxon>Fungi</taxon>
        <taxon>Fungi incertae sedis</taxon>
        <taxon>Mucoromycota</taxon>
        <taxon>Mucoromycotina</taxon>
        <taxon>Mucoromycetes</taxon>
        <taxon>Mucorales</taxon>
        <taxon>Mucorineae</taxon>
        <taxon>Mucoraceae</taxon>
        <taxon>Apophysomyces</taxon>
    </lineage>
</organism>
<evidence type="ECO:0000256" key="1">
    <source>
        <dbReference type="ARBA" id="ARBA00009860"/>
    </source>
</evidence>
<comment type="similarity">
    <text evidence="1 6">Belongs to the eukaryotic initiation factor 4E family.</text>
</comment>
<keyword evidence="8" id="KW-1185">Reference proteome</keyword>
<gene>
    <name evidence="7" type="primary">TIF45_1</name>
    <name evidence="7" type="ORF">EC973_000409</name>
</gene>
<dbReference type="PANTHER" id="PTHR11960:SF8">
    <property type="entry name" value="EUKARYOTIC TRANSLATION INITIATION FACTOR 4E1-RELATED"/>
    <property type="match status" value="1"/>
</dbReference>
<protein>
    <submittedName>
        <fullName evidence="7">Eukaryotic translation initiation factor 4E</fullName>
    </submittedName>
</protein>
<dbReference type="PANTHER" id="PTHR11960">
    <property type="entry name" value="EUKARYOTIC TRANSLATION INITIATION FACTOR 4E RELATED"/>
    <property type="match status" value="1"/>
</dbReference>
<evidence type="ECO:0000256" key="3">
    <source>
        <dbReference type="ARBA" id="ARBA00022845"/>
    </source>
</evidence>
<evidence type="ECO:0000256" key="5">
    <source>
        <dbReference type="ARBA" id="ARBA00022917"/>
    </source>
</evidence>
<sequence length="208" mass="24162">MTDLERPQEEGKTATTPVAEQTEEITVFHDRINYNVKHPLHNQWTLWFDNPGKKANSQSWSQNLKEIVTVDTVEDFWGVYNNIVKVNHLDTSSNYHVFKKGVRPEWEDPANAEGGKFSIQFPRNRTGEAINDYWLYLLLAMIGEQFAYENEMCGAVVSVRKVFFRVALWIRNAQNKEAIERIGQQLKEFLSVPNNITIEFTPHGNFKN</sequence>
<comment type="caution">
    <text evidence="7">The sequence shown here is derived from an EMBL/GenBank/DDBJ whole genome shotgun (WGS) entry which is preliminary data.</text>
</comment>
<keyword evidence="3" id="KW-0810">Translation regulation</keyword>
<dbReference type="AlphaFoldDB" id="A0A8H7EQ24"/>
<reference evidence="7" key="1">
    <citation type="submission" date="2020-01" db="EMBL/GenBank/DDBJ databases">
        <title>Genome Sequencing of Three Apophysomyces-Like Fungal Strains Confirms a Novel Fungal Genus in the Mucoromycota with divergent Burkholderia-like Endosymbiotic Bacteria.</title>
        <authorList>
            <person name="Stajich J.E."/>
            <person name="Macias A.M."/>
            <person name="Carter-House D."/>
            <person name="Lovett B."/>
            <person name="Kasson L.R."/>
            <person name="Berry K."/>
            <person name="Grigoriev I."/>
            <person name="Chang Y."/>
            <person name="Spatafora J."/>
            <person name="Kasson M.T."/>
        </authorList>
    </citation>
    <scope>NUCLEOTIDE SEQUENCE</scope>
    <source>
        <strain evidence="7">NRRL A-21654</strain>
    </source>
</reference>
<dbReference type="Pfam" id="PF01652">
    <property type="entry name" value="IF4E"/>
    <property type="match status" value="1"/>
</dbReference>
<evidence type="ECO:0000313" key="8">
    <source>
        <dbReference type="Proteomes" id="UP000605846"/>
    </source>
</evidence>
<evidence type="ECO:0000256" key="2">
    <source>
        <dbReference type="ARBA" id="ARBA00022540"/>
    </source>
</evidence>
<proteinExistence type="inferred from homology"/>
<dbReference type="Gene3D" id="3.30.760.10">
    <property type="entry name" value="RNA Cap, Translation Initiation Factor Eif4e"/>
    <property type="match status" value="1"/>
</dbReference>
<keyword evidence="5 6" id="KW-0648">Protein biosynthesis</keyword>
<evidence type="ECO:0000313" key="7">
    <source>
        <dbReference type="EMBL" id="KAF7725157.1"/>
    </source>
</evidence>
<dbReference type="GO" id="GO:0016281">
    <property type="term" value="C:eukaryotic translation initiation factor 4F complex"/>
    <property type="evidence" value="ECO:0007669"/>
    <property type="project" value="TreeGrafter"/>
</dbReference>
<keyword evidence="2 6" id="KW-0396">Initiation factor</keyword>
<evidence type="ECO:0000256" key="4">
    <source>
        <dbReference type="ARBA" id="ARBA00022884"/>
    </source>
</evidence>
<dbReference type="SUPFAM" id="SSF55418">
    <property type="entry name" value="eIF4e-like"/>
    <property type="match status" value="1"/>
</dbReference>
<name>A0A8H7EQ24_9FUNG</name>
<accession>A0A8H7EQ24</accession>
<dbReference type="OrthoDB" id="590761at2759"/>
<dbReference type="Proteomes" id="UP000605846">
    <property type="component" value="Unassembled WGS sequence"/>
</dbReference>
<evidence type="ECO:0000256" key="6">
    <source>
        <dbReference type="RuleBase" id="RU004374"/>
    </source>
</evidence>
<dbReference type="GO" id="GO:0000340">
    <property type="term" value="F:RNA 7-methylguanosine cap binding"/>
    <property type="evidence" value="ECO:0007669"/>
    <property type="project" value="TreeGrafter"/>
</dbReference>
<keyword evidence="4 6" id="KW-0694">RNA-binding</keyword>
<dbReference type="InterPro" id="IPR023398">
    <property type="entry name" value="TIF_eIF4e-like"/>
</dbReference>
<dbReference type="GO" id="GO:0006417">
    <property type="term" value="P:regulation of translation"/>
    <property type="evidence" value="ECO:0007669"/>
    <property type="project" value="UniProtKB-KW"/>
</dbReference>
<dbReference type="GO" id="GO:0003743">
    <property type="term" value="F:translation initiation factor activity"/>
    <property type="evidence" value="ECO:0007669"/>
    <property type="project" value="UniProtKB-KW"/>
</dbReference>